<organism evidence="1 2">
    <name type="scientific">Candidatus Accumulibacter phosphatis</name>
    <dbReference type="NCBI Taxonomy" id="327160"/>
    <lineage>
        <taxon>Bacteria</taxon>
        <taxon>Pseudomonadati</taxon>
        <taxon>Pseudomonadota</taxon>
        <taxon>Betaproteobacteria</taxon>
        <taxon>Candidatus Accumulibacter</taxon>
    </lineage>
</organism>
<evidence type="ECO:0000313" key="2">
    <source>
        <dbReference type="Proteomes" id="UP000020077"/>
    </source>
</evidence>
<name>A0A080M6P4_9PROT</name>
<reference evidence="1 2" key="1">
    <citation type="submission" date="2014-02" db="EMBL/GenBank/DDBJ databases">
        <title>Expanding our view of genomic diversity in Candidatus Accumulibacter clades.</title>
        <authorList>
            <person name="Skennerton C.T."/>
            <person name="Barr J.J."/>
            <person name="Slater F.R."/>
            <person name="Bond P.L."/>
            <person name="Tyson G.W."/>
        </authorList>
    </citation>
    <scope>NUCLEOTIDE SEQUENCE [LARGE SCALE GENOMIC DNA]</scope>
    <source>
        <strain evidence="2">BA-91</strain>
    </source>
</reference>
<sequence>MSTPRIFAPNTVFFKDPASLCGSLPGTGIHCPGVSPVHTGSVKPGLVESARHSHWAGMAFVSCRASIPPGFCPHRLSQQLRQTRGFRPSRQPPALVLVAENNGSERGEIAPCHFRDRLRLVQSVDAAASIDEIRFMDIDVIRELPPGECPGLESVHQNEQGDFRF</sequence>
<evidence type="ECO:0000313" key="1">
    <source>
        <dbReference type="EMBL" id="KFB72779.1"/>
    </source>
</evidence>
<accession>A0A080M6P4</accession>
<dbReference type="AlphaFoldDB" id="A0A080M6P4"/>
<gene>
    <name evidence="1" type="ORF">AW09_002010</name>
</gene>
<protein>
    <submittedName>
        <fullName evidence="1">Uncharacterized protein</fullName>
    </submittedName>
</protein>
<comment type="caution">
    <text evidence="1">The sequence shown here is derived from an EMBL/GenBank/DDBJ whole genome shotgun (WGS) entry which is preliminary data.</text>
</comment>
<dbReference type="Proteomes" id="UP000020077">
    <property type="component" value="Unassembled WGS sequence"/>
</dbReference>
<proteinExistence type="predicted"/>
<dbReference type="EMBL" id="JDVG02000336">
    <property type="protein sequence ID" value="KFB72779.1"/>
    <property type="molecule type" value="Genomic_DNA"/>
</dbReference>